<sequence length="720" mass="77159">MGITVPTHVAAVSTPDDDRPTLIIDGEPVAITNFRSELPPPAPAAGRVAFVKAAQNDGLHLDDDGLHAVARALVDPHAAAAAVRSQLLTDEVVGPANLKALHGHVYLTEILPGLQPRAGAAASAVALPKVIGGLGPDKEPQATITLEFRDGGHLVEYLAQVVRQTRTMGRHYEASILTRRVSQPVLLHPGRIEFEDGSPGFDVVVARDGLTRIMSSWAGLLPGLSADELAAAIVKMLLATKSARKATDTQTSMHARGRAQVLQDLRARFAQGAAGPSEDAIRIGQTLILPARVLISFESVGAAAVGAEYQFDDAVQALVASVHGEFEPWEGSAADAAAIQRALPRAVHDEAFDSDVAELAVGRHSVKDVPKIFGPEYPATALWRAVLLASWFCAPTEFASLKRHLRDLLGVSRIYKKDYAEHLMTLIDLPWRYSKAASRQQAARAWGNGGPIPHDIIGVLWDPVPTDDFTTLVPKALAGDTNARCTLQVAGGIALVTDKVLLSNTGSAFTAGLVPFRSNVNDVVADLGRVDNTAGLWQLARAANAFRAGRRAANSYTPQEALRRPPGPGAYTIPWVDPKNPAALTYDNAGQLRPLTTYHLVYLSNPQRAEEEKEEAKKKALPGTALTETAAEKMARLRGQVVQQLQAGHDDFTALVDLSSTDPTLQPALGDRELWQNLVTVLQKLNGLVFTNEPPSPSLIDSEPEDEPDEEEYADEDELG</sequence>
<dbReference type="EMBL" id="JADQTO010000031">
    <property type="protein sequence ID" value="MBG0567825.1"/>
    <property type="molecule type" value="Genomic_DNA"/>
</dbReference>
<proteinExistence type="predicted"/>
<dbReference type="AlphaFoldDB" id="A0A931G266"/>
<accession>A0A931G266</accession>
<protein>
    <submittedName>
        <fullName evidence="2">Uncharacterized protein</fullName>
    </submittedName>
</protein>
<keyword evidence="3" id="KW-1185">Reference proteome</keyword>
<comment type="caution">
    <text evidence="2">The sequence shown here is derived from an EMBL/GenBank/DDBJ whole genome shotgun (WGS) entry which is preliminary data.</text>
</comment>
<evidence type="ECO:0000313" key="2">
    <source>
        <dbReference type="EMBL" id="MBG0567825.1"/>
    </source>
</evidence>
<organism evidence="2 3">
    <name type="scientific">Actinoplanes aureus</name>
    <dbReference type="NCBI Taxonomy" id="2792083"/>
    <lineage>
        <taxon>Bacteria</taxon>
        <taxon>Bacillati</taxon>
        <taxon>Actinomycetota</taxon>
        <taxon>Actinomycetes</taxon>
        <taxon>Micromonosporales</taxon>
        <taxon>Micromonosporaceae</taxon>
        <taxon>Actinoplanes</taxon>
    </lineage>
</organism>
<dbReference type="Proteomes" id="UP000598146">
    <property type="component" value="Unassembled WGS sequence"/>
</dbReference>
<evidence type="ECO:0000256" key="1">
    <source>
        <dbReference type="SAM" id="MobiDB-lite"/>
    </source>
</evidence>
<feature type="compositionally biased region" description="Acidic residues" evidence="1">
    <location>
        <begin position="702"/>
        <end position="720"/>
    </location>
</feature>
<dbReference type="RefSeq" id="WP_196419603.1">
    <property type="nucleotide sequence ID" value="NZ_JADQTO010000031.1"/>
</dbReference>
<evidence type="ECO:0000313" key="3">
    <source>
        <dbReference type="Proteomes" id="UP000598146"/>
    </source>
</evidence>
<reference evidence="2" key="1">
    <citation type="submission" date="2020-11" db="EMBL/GenBank/DDBJ databases">
        <title>Isolation and identification of active actinomycetes.</title>
        <authorList>
            <person name="Sun X."/>
        </authorList>
    </citation>
    <scope>NUCLEOTIDE SEQUENCE</scope>
    <source>
        <strain evidence="2">NEAU-A11</strain>
    </source>
</reference>
<name>A0A931G266_9ACTN</name>
<gene>
    <name evidence="2" type="ORF">I4J89_40935</name>
</gene>
<feature type="region of interest" description="Disordered" evidence="1">
    <location>
        <begin position="690"/>
        <end position="720"/>
    </location>
</feature>